<dbReference type="PANTHER" id="PTHR23026">
    <property type="entry name" value="NADPH NITROREDUCTASE"/>
    <property type="match status" value="1"/>
</dbReference>
<dbReference type="Gene3D" id="3.40.109.10">
    <property type="entry name" value="NADH Oxidase"/>
    <property type="match status" value="1"/>
</dbReference>
<dbReference type="EMBL" id="CP101637">
    <property type="protein sequence ID" value="WMT80586.1"/>
    <property type="molecule type" value="Genomic_DNA"/>
</dbReference>
<proteinExistence type="predicted"/>
<reference evidence="2 3" key="1">
    <citation type="submission" date="2022-07" db="EMBL/GenBank/DDBJ databases">
        <title>Genome sequence of Terrisporobacter mayombei DSM6539.</title>
        <authorList>
            <person name="Boeer T."/>
            <person name="Bengelsdorf F.R."/>
            <person name="Daniel R."/>
            <person name="Poehlein A."/>
        </authorList>
    </citation>
    <scope>NUCLEOTIDE SEQUENCE [LARGE SCALE GENOMIC DNA]</scope>
    <source>
        <strain evidence="2 3">DSM 6539</strain>
    </source>
</reference>
<dbReference type="InterPro" id="IPR050627">
    <property type="entry name" value="Nitroreductase/BluB"/>
</dbReference>
<dbReference type="Proteomes" id="UP001235030">
    <property type="component" value="Chromosome"/>
</dbReference>
<dbReference type="InterPro" id="IPR029479">
    <property type="entry name" value="Nitroreductase"/>
</dbReference>
<evidence type="ECO:0000313" key="3">
    <source>
        <dbReference type="Proteomes" id="UP001235030"/>
    </source>
</evidence>
<dbReference type="Pfam" id="PF00881">
    <property type="entry name" value="Nitroreductase"/>
    <property type="match status" value="1"/>
</dbReference>
<sequence length="163" mass="18623">MIRDKNKINDLAQDISNKADEYINKLDNEDMKNDLKRMISYYTIFKNAPVLILIYGSGYENDAYNMQKYLGEDEEKLQKLLFPTAPIQNVSAAMENLLLATSNMGYGTCWMTGPIFAVDVIENHIDFKKEGYELIAMTPLGVPIGDKIIQPMRKPLEEVVTYL</sequence>
<gene>
    <name evidence="2" type="ORF">TEMA_09070</name>
</gene>
<accession>A0ABY9PY28</accession>
<dbReference type="SUPFAM" id="SSF55469">
    <property type="entry name" value="FMN-dependent nitroreductase-like"/>
    <property type="match status" value="1"/>
</dbReference>
<keyword evidence="3" id="KW-1185">Reference proteome</keyword>
<name>A0ABY9PY28_9FIRM</name>
<organism evidence="2 3">
    <name type="scientific">Terrisporobacter mayombei</name>
    <dbReference type="NCBI Taxonomy" id="1541"/>
    <lineage>
        <taxon>Bacteria</taxon>
        <taxon>Bacillati</taxon>
        <taxon>Bacillota</taxon>
        <taxon>Clostridia</taxon>
        <taxon>Peptostreptococcales</taxon>
        <taxon>Peptostreptococcaceae</taxon>
        <taxon>Terrisporobacter</taxon>
    </lineage>
</organism>
<dbReference type="InterPro" id="IPR000415">
    <property type="entry name" value="Nitroreductase-like"/>
</dbReference>
<protein>
    <recommendedName>
        <fullName evidence="1">Nitroreductase domain-containing protein</fullName>
    </recommendedName>
</protein>
<evidence type="ECO:0000259" key="1">
    <source>
        <dbReference type="Pfam" id="PF00881"/>
    </source>
</evidence>
<dbReference type="PANTHER" id="PTHR23026:SF123">
    <property type="entry name" value="NAD(P)H NITROREDUCTASE RV3131-RELATED"/>
    <property type="match status" value="1"/>
</dbReference>
<feature type="domain" description="Nitroreductase" evidence="1">
    <location>
        <begin position="3"/>
        <end position="141"/>
    </location>
</feature>
<evidence type="ECO:0000313" key="2">
    <source>
        <dbReference type="EMBL" id="WMT80586.1"/>
    </source>
</evidence>